<comment type="catalytic activity">
    <reaction evidence="5 7">
        <text>AMP + ATP = 2 ADP</text>
        <dbReference type="Rhea" id="RHEA:12973"/>
        <dbReference type="ChEBI" id="CHEBI:30616"/>
        <dbReference type="ChEBI" id="CHEBI:456215"/>
        <dbReference type="ChEBI" id="CHEBI:456216"/>
        <dbReference type="EC" id="2.7.4.3"/>
    </reaction>
</comment>
<keyword evidence="5 7" id="KW-0067">ATP-binding</keyword>
<dbReference type="SUPFAM" id="SSF52540">
    <property type="entry name" value="P-loop containing nucleoside triphosphate hydrolases"/>
    <property type="match status" value="1"/>
</dbReference>
<dbReference type="GO" id="GO:0004017">
    <property type="term" value="F:AMP kinase activity"/>
    <property type="evidence" value="ECO:0007669"/>
    <property type="project" value="UniProtKB-UniRule"/>
</dbReference>
<feature type="binding site" evidence="5">
    <location>
        <position position="166"/>
    </location>
    <ligand>
        <name>ATP</name>
        <dbReference type="ChEBI" id="CHEBI:30616"/>
    </ligand>
</feature>
<comment type="function">
    <text evidence="5">Catalyzes the reversible transfer of the terminal phosphate group between ATP and AMP. Plays an important role in cellular energy homeostasis and in adenine nucleotide metabolism.</text>
</comment>
<feature type="domain" description="Adenylate kinase active site lid" evidence="8">
    <location>
        <begin position="166"/>
        <end position="201"/>
    </location>
</feature>
<dbReference type="NCBIfam" id="TIGR01351">
    <property type="entry name" value="adk"/>
    <property type="match status" value="1"/>
</dbReference>
<proteinExistence type="inferred from homology"/>
<dbReference type="InterPro" id="IPR000850">
    <property type="entry name" value="Adenylat/UMP-CMP_kin"/>
</dbReference>
<evidence type="ECO:0000313" key="9">
    <source>
        <dbReference type="EMBL" id="KIA78302.1"/>
    </source>
</evidence>
<comment type="subcellular location">
    <subcellularLocation>
        <location evidence="5 7">Cytoplasm</location>
    </subcellularLocation>
</comment>
<evidence type="ECO:0000313" key="10">
    <source>
        <dbReference type="Proteomes" id="UP000031307"/>
    </source>
</evidence>
<evidence type="ECO:0000256" key="3">
    <source>
        <dbReference type="ARBA" id="ARBA00022741"/>
    </source>
</evidence>
<dbReference type="InterPro" id="IPR006259">
    <property type="entry name" value="Adenyl_kin_sub"/>
</dbReference>
<comment type="caution">
    <text evidence="5">Lacks conserved residue(s) required for the propagation of feature annotation.</text>
</comment>
<comment type="similarity">
    <text evidence="5 6">Belongs to the adenylate kinase family.</text>
</comment>
<dbReference type="Gene3D" id="3.40.50.300">
    <property type="entry name" value="P-loop containing nucleotide triphosphate hydrolases"/>
    <property type="match status" value="1"/>
</dbReference>
<dbReference type="CDD" id="cd01428">
    <property type="entry name" value="ADK"/>
    <property type="match status" value="1"/>
</dbReference>
<dbReference type="InterPro" id="IPR033690">
    <property type="entry name" value="Adenylat_kinase_CS"/>
</dbReference>
<dbReference type="EC" id="2.7.4.3" evidence="5 7"/>
<dbReference type="GO" id="GO:0005524">
    <property type="term" value="F:ATP binding"/>
    <property type="evidence" value="ECO:0007669"/>
    <property type="project" value="UniProtKB-UniRule"/>
</dbReference>
<feature type="binding site" evidence="5">
    <location>
        <position position="133"/>
    </location>
    <ligand>
        <name>AMP</name>
        <dbReference type="ChEBI" id="CHEBI:456215"/>
    </ligand>
</feature>
<comment type="subunit">
    <text evidence="5 7">Monomer.</text>
</comment>
<protein>
    <recommendedName>
        <fullName evidence="5 7">Adenylate kinase</fullName>
        <shortName evidence="5">AK</shortName>
        <ecNumber evidence="5 7">2.7.4.3</ecNumber>
    </recommendedName>
    <alternativeName>
        <fullName evidence="5">ATP-AMP transphosphorylase</fullName>
    </alternativeName>
    <alternativeName>
        <fullName evidence="5">ATP:AMP phosphotransferase</fullName>
    </alternativeName>
    <alternativeName>
        <fullName evidence="5">Adenylate monophosphate kinase</fullName>
    </alternativeName>
</protein>
<feature type="region of interest" description="NMP" evidence="5">
    <location>
        <begin position="71"/>
        <end position="100"/>
    </location>
</feature>
<evidence type="ECO:0000256" key="2">
    <source>
        <dbReference type="ARBA" id="ARBA00022727"/>
    </source>
</evidence>
<name>A0A0C1EAZ7_9BACT</name>
<keyword evidence="5" id="KW-0963">Cytoplasm</keyword>
<comment type="domain">
    <text evidence="5">Consists of three domains, a large central CORE domain and two small peripheral domains, NMPbind and LID, which undergo movements during catalysis. The LID domain closes over the site of phosphoryl transfer upon ATP binding. Assembling and dissambling the active center during each catalytic cycle provides an effective means to prevent ATP hydrolysis.</text>
</comment>
<dbReference type="Proteomes" id="UP000031307">
    <property type="component" value="Unassembled WGS sequence"/>
</dbReference>
<gene>
    <name evidence="5 9" type="primary">adk</name>
    <name evidence="9" type="ORF">DB43_EI00470</name>
</gene>
<dbReference type="InterPro" id="IPR027417">
    <property type="entry name" value="P-loop_NTPase"/>
</dbReference>
<keyword evidence="4 5" id="KW-0418">Kinase</keyword>
<feature type="binding site" evidence="5">
    <location>
        <begin position="98"/>
        <end position="100"/>
    </location>
    <ligand>
        <name>AMP</name>
        <dbReference type="ChEBI" id="CHEBI:456215"/>
    </ligand>
</feature>
<evidence type="ECO:0000256" key="4">
    <source>
        <dbReference type="ARBA" id="ARBA00022777"/>
    </source>
</evidence>
<evidence type="ECO:0000256" key="1">
    <source>
        <dbReference type="ARBA" id="ARBA00022679"/>
    </source>
</evidence>
<feature type="binding site" evidence="5">
    <location>
        <begin position="175"/>
        <end position="176"/>
    </location>
    <ligand>
        <name>ATP</name>
        <dbReference type="ChEBI" id="CHEBI:30616"/>
    </ligand>
</feature>
<feature type="binding site" evidence="5">
    <location>
        <position position="238"/>
    </location>
    <ligand>
        <name>ATP</name>
        <dbReference type="ChEBI" id="CHEBI:30616"/>
    </ligand>
</feature>
<dbReference type="InterPro" id="IPR007862">
    <property type="entry name" value="Adenylate_kinase_lid-dom"/>
</dbReference>
<dbReference type="PATRIC" id="fig|83552.4.peg.532"/>
<feature type="binding site" evidence="5">
    <location>
        <position position="199"/>
    </location>
    <ligand>
        <name>AMP</name>
        <dbReference type="ChEBI" id="CHEBI:456215"/>
    </ligand>
</feature>
<feature type="binding site" evidence="5">
    <location>
        <position position="210"/>
    </location>
    <ligand>
        <name>AMP</name>
        <dbReference type="ChEBI" id="CHEBI:456215"/>
    </ligand>
</feature>
<dbReference type="PANTHER" id="PTHR23359">
    <property type="entry name" value="NUCLEOTIDE KINASE"/>
    <property type="match status" value="1"/>
</dbReference>
<organism evidence="9 10">
    <name type="scientific">Parachlamydia acanthamoebae</name>
    <dbReference type="NCBI Taxonomy" id="83552"/>
    <lineage>
        <taxon>Bacteria</taxon>
        <taxon>Pseudomonadati</taxon>
        <taxon>Chlamydiota</taxon>
        <taxon>Chlamydiia</taxon>
        <taxon>Parachlamydiales</taxon>
        <taxon>Parachlamydiaceae</taxon>
        <taxon>Parachlamydia</taxon>
    </lineage>
</organism>
<feature type="binding site" evidence="5">
    <location>
        <position position="77"/>
    </location>
    <ligand>
        <name>AMP</name>
        <dbReference type="ChEBI" id="CHEBI:456215"/>
    </ligand>
</feature>
<dbReference type="AlphaFoldDB" id="A0A0C1EAZ7"/>
<dbReference type="GO" id="GO:0005737">
    <property type="term" value="C:cytoplasm"/>
    <property type="evidence" value="ECO:0007669"/>
    <property type="project" value="UniProtKB-SubCell"/>
</dbReference>
<evidence type="ECO:0000256" key="7">
    <source>
        <dbReference type="RuleBase" id="RU003331"/>
    </source>
</evidence>
<feature type="region of interest" description="LID" evidence="5">
    <location>
        <begin position="165"/>
        <end position="202"/>
    </location>
</feature>
<reference evidence="9 10" key="1">
    <citation type="journal article" date="2014" name="Mol. Biol. Evol.">
        <title>Massive expansion of Ubiquitination-related gene families within the Chlamydiae.</title>
        <authorList>
            <person name="Domman D."/>
            <person name="Collingro A."/>
            <person name="Lagkouvardos I."/>
            <person name="Gehre L."/>
            <person name="Weinmaier T."/>
            <person name="Rattei T."/>
            <person name="Subtil A."/>
            <person name="Horn M."/>
        </authorList>
    </citation>
    <scope>NUCLEOTIDE SEQUENCE [LARGE SCALE GENOMIC DNA]</scope>
    <source>
        <strain evidence="9 10">OEW1</strain>
    </source>
</reference>
<dbReference type="EMBL" id="JSAM01000028">
    <property type="protein sequence ID" value="KIA78302.1"/>
    <property type="molecule type" value="Genomic_DNA"/>
</dbReference>
<comment type="pathway">
    <text evidence="5">Purine metabolism; AMP biosynthesis via salvage pathway; AMP from ADP: step 1/1.</text>
</comment>
<keyword evidence="1 5" id="KW-0808">Transferase</keyword>
<feature type="binding site" evidence="5">
    <location>
        <position position="72"/>
    </location>
    <ligand>
        <name>AMP</name>
        <dbReference type="ChEBI" id="CHEBI:456215"/>
    </ligand>
</feature>
<keyword evidence="2 5" id="KW-0545">Nucleotide biosynthesis</keyword>
<dbReference type="UniPathway" id="UPA00588">
    <property type="reaction ID" value="UER00649"/>
</dbReference>
<evidence type="ECO:0000256" key="5">
    <source>
        <dbReference type="HAMAP-Rule" id="MF_00235"/>
    </source>
</evidence>
<comment type="caution">
    <text evidence="9">The sequence shown here is derived from an EMBL/GenBank/DDBJ whole genome shotgun (WGS) entry which is preliminary data.</text>
</comment>
<evidence type="ECO:0000259" key="8">
    <source>
        <dbReference type="Pfam" id="PF05191"/>
    </source>
</evidence>
<dbReference type="Pfam" id="PF05191">
    <property type="entry name" value="ADK_lid"/>
    <property type="match status" value="1"/>
</dbReference>
<feature type="binding site" evidence="5">
    <location>
        <begin position="126"/>
        <end position="129"/>
    </location>
    <ligand>
        <name>AMP</name>
        <dbReference type="ChEBI" id="CHEBI:456215"/>
    </ligand>
</feature>
<dbReference type="Pfam" id="PF00406">
    <property type="entry name" value="ADK"/>
    <property type="match status" value="1"/>
</dbReference>
<evidence type="ECO:0000256" key="6">
    <source>
        <dbReference type="RuleBase" id="RU003330"/>
    </source>
</evidence>
<dbReference type="NCBIfam" id="NF001381">
    <property type="entry name" value="PRK00279.1-3"/>
    <property type="match status" value="1"/>
</dbReference>
<dbReference type="PRINTS" id="PR00094">
    <property type="entry name" value="ADENYLTKNASE"/>
</dbReference>
<dbReference type="NCBIfam" id="NF011100">
    <property type="entry name" value="PRK14527.1"/>
    <property type="match status" value="1"/>
</dbReference>
<accession>A0A0C1EAZ7</accession>
<dbReference type="HAMAP" id="MF_00235">
    <property type="entry name" value="Adenylate_kinase_Adk"/>
    <property type="match status" value="1"/>
</dbReference>
<sequence>MRIKFRTTIMNMFLVGFYSLMISLIPLTALAQTVPPVQAGRTIWILLGPPGSGKGTQAVQLSQKLHIPHISTGDLLREHIKKETSLGEKAKGYIQAGKLVPDELVMEILFERISQPDSAQGVLLDGFPRTIAQAETLEKQLKANERMVVFNLEVPDEVIVKRAEGRLTCTKGGHIFNRYFSPPKQEGICDICGGELVRRSDDDPNVVQQRLKVYHEQTAPLVEFYQKRNVLIPVNGERSPEQVFADLMNHVNTLKSQ</sequence>
<dbReference type="GO" id="GO:0044209">
    <property type="term" value="P:AMP salvage"/>
    <property type="evidence" value="ECO:0007669"/>
    <property type="project" value="UniProtKB-UniRule"/>
</dbReference>
<dbReference type="FunFam" id="3.40.50.300:FF:000106">
    <property type="entry name" value="Adenylate kinase mitochondrial"/>
    <property type="match status" value="1"/>
</dbReference>
<keyword evidence="3 5" id="KW-0547">Nucleotide-binding</keyword>
<dbReference type="PROSITE" id="PS00113">
    <property type="entry name" value="ADENYLATE_KINASE"/>
    <property type="match status" value="1"/>
</dbReference>
<dbReference type="NCBIfam" id="NF001380">
    <property type="entry name" value="PRK00279.1-2"/>
    <property type="match status" value="1"/>
</dbReference>
<feature type="binding site" evidence="5">
    <location>
        <begin position="51"/>
        <end position="56"/>
    </location>
    <ligand>
        <name>ATP</name>
        <dbReference type="ChEBI" id="CHEBI:30616"/>
    </ligand>
</feature>